<evidence type="ECO:0000256" key="6">
    <source>
        <dbReference type="SAM" id="MobiDB-lite"/>
    </source>
</evidence>
<dbReference type="GO" id="GO:0046872">
    <property type="term" value="F:metal ion binding"/>
    <property type="evidence" value="ECO:0007669"/>
    <property type="project" value="UniProtKB-KW"/>
</dbReference>
<keyword evidence="8" id="KW-1185">Reference proteome</keyword>
<dbReference type="AlphaFoldDB" id="A0A6P3W9L7"/>
<dbReference type="Pfam" id="PF02833">
    <property type="entry name" value="DHHA2"/>
    <property type="match status" value="1"/>
</dbReference>
<evidence type="ECO:0000313" key="8">
    <source>
        <dbReference type="Proteomes" id="UP000515152"/>
    </source>
</evidence>
<reference evidence="9" key="1">
    <citation type="submission" date="2025-08" db="UniProtKB">
        <authorList>
            <consortium name="RefSeq"/>
        </authorList>
    </citation>
    <scope>IDENTIFICATION</scope>
</reference>
<dbReference type="RefSeq" id="XP_012692939.2">
    <property type="nucleotide sequence ID" value="XM_012837485.3"/>
</dbReference>
<dbReference type="GeneID" id="105908922"/>
<dbReference type="InterPro" id="IPR001667">
    <property type="entry name" value="DDH_dom"/>
</dbReference>
<dbReference type="InterPro" id="IPR038763">
    <property type="entry name" value="DHH_sf"/>
</dbReference>
<protein>
    <submittedName>
        <fullName evidence="9">Exopolyphosphatase PRUNE1</fullName>
    </submittedName>
</protein>
<dbReference type="SUPFAM" id="SSF64182">
    <property type="entry name" value="DHH phosphoesterases"/>
    <property type="match status" value="1"/>
</dbReference>
<evidence type="ECO:0000256" key="2">
    <source>
        <dbReference type="ARBA" id="ARBA00010331"/>
    </source>
</evidence>
<keyword evidence="3" id="KW-0479">Metal-binding</keyword>
<sequence>MESFLRSSHDALKSFSRESPGFHVVMGNEACDLDSMVSAVTFAYFLSKTLEPGKVAVPLLNIPRAEFQLRSDNAFLLKECSLAQNLLVFRDEINLRALHKAKQLTLTLVDHNVLPSGDAALEEAVVEVIDHHLLERKPSPTCPVTVETVGSCATLVTERIAQRAPEVLDQQVAQLLYGTIVLDCVNMAPEAGKVTPKDSKYASLLESRFPNLPPRGALFQSLQTAKFDVSGLTTEQMLLKDMKATSSGDLNLAVSVVYMTLEAFLQRRGLQQELCEFCHKHKYNLLVAMTISFSENKEPFRQLAVYSSSTLYREEMSQALDKAQNPSLELSPMSSPYSDVKAYIQGNTLASRKKVLPIIKDFLKSWEKRIAPSGNLDDFGDLEGVCCPGMEEGGQYHSHRCTEDSGMEEDSNVPPTPMNSLVEGCPLDDGLPRISEEAITEKFSKMASQEDPEDETTGGL</sequence>
<feature type="domain" description="DHHA2" evidence="7">
    <location>
        <begin position="219"/>
        <end position="363"/>
    </location>
</feature>
<dbReference type="SMART" id="SM01131">
    <property type="entry name" value="DHHA2"/>
    <property type="match status" value="1"/>
</dbReference>
<dbReference type="GO" id="GO:0004309">
    <property type="term" value="F:exopolyphosphatase activity"/>
    <property type="evidence" value="ECO:0007669"/>
    <property type="project" value="TreeGrafter"/>
</dbReference>
<feature type="region of interest" description="Disordered" evidence="6">
    <location>
        <begin position="397"/>
        <end position="434"/>
    </location>
</feature>
<dbReference type="KEGG" id="char:105908922"/>
<organism evidence="8 9">
    <name type="scientific">Clupea harengus</name>
    <name type="common">Atlantic herring</name>
    <dbReference type="NCBI Taxonomy" id="7950"/>
    <lineage>
        <taxon>Eukaryota</taxon>
        <taxon>Metazoa</taxon>
        <taxon>Chordata</taxon>
        <taxon>Craniata</taxon>
        <taxon>Vertebrata</taxon>
        <taxon>Euteleostomi</taxon>
        <taxon>Actinopterygii</taxon>
        <taxon>Neopterygii</taxon>
        <taxon>Teleostei</taxon>
        <taxon>Clupei</taxon>
        <taxon>Clupeiformes</taxon>
        <taxon>Clupeoidei</taxon>
        <taxon>Clupeidae</taxon>
        <taxon>Clupea</taxon>
    </lineage>
</organism>
<dbReference type="CTD" id="563343"/>
<dbReference type="Gene3D" id="3.10.310.20">
    <property type="entry name" value="DHHA2 domain"/>
    <property type="match status" value="1"/>
</dbReference>
<name>A0A6P3W9L7_CLUHA</name>
<comment type="cofactor">
    <cofactor evidence="1">
        <name>Mn(2+)</name>
        <dbReference type="ChEBI" id="CHEBI:29035"/>
    </cofactor>
</comment>
<dbReference type="GO" id="GO:0005737">
    <property type="term" value="C:cytoplasm"/>
    <property type="evidence" value="ECO:0007669"/>
    <property type="project" value="InterPro"/>
</dbReference>
<comment type="similarity">
    <text evidence="2">Belongs to the PPase class C family. Prune subfamily.</text>
</comment>
<dbReference type="Gene3D" id="3.90.1640.10">
    <property type="entry name" value="inorganic pyrophosphatase (n-terminal core)"/>
    <property type="match status" value="1"/>
</dbReference>
<dbReference type="OrthoDB" id="374045at2759"/>
<keyword evidence="4" id="KW-0378">Hydrolase</keyword>
<evidence type="ECO:0000313" key="9">
    <source>
        <dbReference type="RefSeq" id="XP_012692939.2"/>
    </source>
</evidence>
<dbReference type="Pfam" id="PF01368">
    <property type="entry name" value="DHH"/>
    <property type="match status" value="1"/>
</dbReference>
<keyword evidence="5" id="KW-0464">Manganese</keyword>
<evidence type="ECO:0000256" key="4">
    <source>
        <dbReference type="ARBA" id="ARBA00022801"/>
    </source>
</evidence>
<evidence type="ECO:0000256" key="1">
    <source>
        <dbReference type="ARBA" id="ARBA00001936"/>
    </source>
</evidence>
<proteinExistence type="inferred from homology"/>
<evidence type="ECO:0000259" key="7">
    <source>
        <dbReference type="SMART" id="SM01131"/>
    </source>
</evidence>
<evidence type="ECO:0000256" key="5">
    <source>
        <dbReference type="ARBA" id="ARBA00023211"/>
    </source>
</evidence>
<dbReference type="InterPro" id="IPR038222">
    <property type="entry name" value="DHHA2_dom_sf"/>
</dbReference>
<gene>
    <name evidence="9" type="primary">prune</name>
</gene>
<evidence type="ECO:0000256" key="3">
    <source>
        <dbReference type="ARBA" id="ARBA00022723"/>
    </source>
</evidence>
<dbReference type="PANTHER" id="PTHR12112">
    <property type="entry name" value="BNIP - RELATED"/>
    <property type="match status" value="1"/>
</dbReference>
<dbReference type="PANTHER" id="PTHR12112:SF47">
    <property type="entry name" value="EXOPOLYPHOSPHATASE PRUNE1"/>
    <property type="match status" value="1"/>
</dbReference>
<accession>A0A6P3W9L7</accession>
<dbReference type="FunFam" id="3.90.1640.10:FF:000004">
    <property type="entry name" value="Prune exopolyphosphatase 1"/>
    <property type="match status" value="1"/>
</dbReference>
<dbReference type="InterPro" id="IPR004097">
    <property type="entry name" value="DHHA2"/>
</dbReference>
<dbReference type="Proteomes" id="UP000515152">
    <property type="component" value="Chromosome 11"/>
</dbReference>